<dbReference type="Gene3D" id="3.30.70.330">
    <property type="match status" value="1"/>
</dbReference>
<dbReference type="EMBL" id="PYSW02000027">
    <property type="protein sequence ID" value="KAG2381317.1"/>
    <property type="molecule type" value="Genomic_DNA"/>
</dbReference>
<feature type="compositionally biased region" description="Basic and acidic residues" evidence="3">
    <location>
        <begin position="387"/>
        <end position="399"/>
    </location>
</feature>
<dbReference type="Proteomes" id="UP000816034">
    <property type="component" value="Unassembled WGS sequence"/>
</dbReference>
<dbReference type="PANTHER" id="PTHR13968:SF26">
    <property type="entry name" value="RRM DOMAIN-CONTAINING PROTEIN"/>
    <property type="match status" value="1"/>
</dbReference>
<dbReference type="InterPro" id="IPR000504">
    <property type="entry name" value="RRM_dom"/>
</dbReference>
<dbReference type="InterPro" id="IPR051186">
    <property type="entry name" value="RRM_HNRPC/RALY_subfam"/>
</dbReference>
<organism evidence="5 6">
    <name type="scientific">Naegleria lovaniensis</name>
    <name type="common">Amoeba</name>
    <dbReference type="NCBI Taxonomy" id="51637"/>
    <lineage>
        <taxon>Eukaryota</taxon>
        <taxon>Discoba</taxon>
        <taxon>Heterolobosea</taxon>
        <taxon>Tetramitia</taxon>
        <taxon>Eutetramitia</taxon>
        <taxon>Vahlkampfiidae</taxon>
        <taxon>Naegleria</taxon>
    </lineage>
</organism>
<dbReference type="RefSeq" id="XP_044546997.1">
    <property type="nucleotide sequence ID" value="XM_044696152.1"/>
</dbReference>
<dbReference type="AlphaFoldDB" id="A0AA88KHN1"/>
<feature type="region of interest" description="Disordered" evidence="3">
    <location>
        <begin position="106"/>
        <end position="177"/>
    </location>
</feature>
<feature type="compositionally biased region" description="Low complexity" evidence="3">
    <location>
        <begin position="359"/>
        <end position="386"/>
    </location>
</feature>
<proteinExistence type="predicted"/>
<dbReference type="SMART" id="SM00360">
    <property type="entry name" value="RRM"/>
    <property type="match status" value="1"/>
</dbReference>
<feature type="region of interest" description="Disordered" evidence="3">
    <location>
        <begin position="430"/>
        <end position="453"/>
    </location>
</feature>
<feature type="domain" description="RRM" evidence="4">
    <location>
        <begin position="39"/>
        <end position="110"/>
    </location>
</feature>
<feature type="compositionally biased region" description="Low complexity" evidence="3">
    <location>
        <begin position="1"/>
        <end position="30"/>
    </location>
</feature>
<evidence type="ECO:0000313" key="5">
    <source>
        <dbReference type="EMBL" id="KAG2381317.1"/>
    </source>
</evidence>
<comment type="caution">
    <text evidence="5">The sequence shown here is derived from an EMBL/GenBank/DDBJ whole genome shotgun (WGS) entry which is preliminary data.</text>
</comment>
<dbReference type="InterPro" id="IPR012677">
    <property type="entry name" value="Nucleotide-bd_a/b_plait_sf"/>
</dbReference>
<feature type="compositionally biased region" description="Polar residues" evidence="3">
    <location>
        <begin position="164"/>
        <end position="177"/>
    </location>
</feature>
<keyword evidence="6" id="KW-1185">Reference proteome</keyword>
<feature type="compositionally biased region" description="Basic and acidic residues" evidence="3">
    <location>
        <begin position="117"/>
        <end position="150"/>
    </location>
</feature>
<evidence type="ECO:0000256" key="1">
    <source>
        <dbReference type="ARBA" id="ARBA00022884"/>
    </source>
</evidence>
<dbReference type="GO" id="GO:0005634">
    <property type="term" value="C:nucleus"/>
    <property type="evidence" value="ECO:0007669"/>
    <property type="project" value="TreeGrafter"/>
</dbReference>
<evidence type="ECO:0000259" key="4">
    <source>
        <dbReference type="PROSITE" id="PS50102"/>
    </source>
</evidence>
<sequence length="453" mass="49982">MSSNNSPSSPPSSTTAETTSSGNTGSNTNSVDSPSGLRHRIFAGNLDFKTTKEQLYEAFSKCGKIVDEIRLHPGYAFIQFDNEESCLKAIATLSGTQLCSKRIDVQMAKGPNNSQKKSQDNKRKLDSRDRDRDGRRDGKDRSNDRNRDGRNSNNKKTKRDHVGNVSSSNTANMDLNQQRSLNVNPLLSTVPTISPYSTASSATSVPIYIPNQSLEKYANFVLQTLKSNGLMYHNVHIRNTNQGEYFFATPQFFQMIANERYVICVTARHEEAKNIVSFKAIMQDGTSPGFADTSITDVCSFILNSSQTPVVVPSVYQQYNQHFPTTLNTQPSTMAYPGTVGMQPSMLNNTLPLQPQIPSSFNNTSSNNRSNQGYHSNRSNRPNNNRPRNDNFRNNRSDRGNTNNTAPPPTNASDVQGIILALLDNINNKKQETTSASSPTGILESSSASTTEH</sequence>
<feature type="compositionally biased region" description="Polar residues" evidence="3">
    <location>
        <begin position="433"/>
        <end position="453"/>
    </location>
</feature>
<accession>A0AA88KHN1</accession>
<protein>
    <recommendedName>
        <fullName evidence="4">RRM domain-containing protein</fullName>
    </recommendedName>
</protein>
<feature type="region of interest" description="Disordered" evidence="3">
    <location>
        <begin position="327"/>
        <end position="413"/>
    </location>
</feature>
<dbReference type="InterPro" id="IPR035979">
    <property type="entry name" value="RBD_domain_sf"/>
</dbReference>
<evidence type="ECO:0000256" key="3">
    <source>
        <dbReference type="SAM" id="MobiDB-lite"/>
    </source>
</evidence>
<feature type="compositionally biased region" description="Polar residues" evidence="3">
    <location>
        <begin position="345"/>
        <end position="358"/>
    </location>
</feature>
<name>A0AA88KHN1_NAELO</name>
<reference evidence="5 6" key="1">
    <citation type="journal article" date="2018" name="BMC Genomics">
        <title>The genome of Naegleria lovaniensis, the basis for a comparative approach to unravel pathogenicity factors of the human pathogenic amoeba N. fowleri.</title>
        <authorList>
            <person name="Liechti N."/>
            <person name="Schurch N."/>
            <person name="Bruggmann R."/>
            <person name="Wittwer M."/>
        </authorList>
    </citation>
    <scope>NUCLEOTIDE SEQUENCE [LARGE SCALE GENOMIC DNA]</scope>
    <source>
        <strain evidence="5 6">ATCC 30569</strain>
    </source>
</reference>
<dbReference type="CDD" id="cd00590">
    <property type="entry name" value="RRM_SF"/>
    <property type="match status" value="1"/>
</dbReference>
<keyword evidence="1 2" id="KW-0694">RNA-binding</keyword>
<dbReference type="GO" id="GO:0003723">
    <property type="term" value="F:RNA binding"/>
    <property type="evidence" value="ECO:0007669"/>
    <property type="project" value="UniProtKB-UniRule"/>
</dbReference>
<gene>
    <name evidence="5" type="ORF">C9374_006306</name>
</gene>
<dbReference type="PROSITE" id="PS50102">
    <property type="entry name" value="RRM"/>
    <property type="match status" value="1"/>
</dbReference>
<dbReference type="Pfam" id="PF00076">
    <property type="entry name" value="RRM_1"/>
    <property type="match status" value="1"/>
</dbReference>
<feature type="region of interest" description="Disordered" evidence="3">
    <location>
        <begin position="1"/>
        <end position="36"/>
    </location>
</feature>
<dbReference type="SUPFAM" id="SSF54928">
    <property type="entry name" value="RNA-binding domain, RBD"/>
    <property type="match status" value="1"/>
</dbReference>
<dbReference type="GeneID" id="68098760"/>
<dbReference type="PANTHER" id="PTHR13968">
    <property type="entry name" value="HETEROGENEOUS NUCLEAR RIBONUCLEOPROTEIN"/>
    <property type="match status" value="1"/>
</dbReference>
<evidence type="ECO:0000256" key="2">
    <source>
        <dbReference type="PROSITE-ProRule" id="PRU00176"/>
    </source>
</evidence>
<evidence type="ECO:0000313" key="6">
    <source>
        <dbReference type="Proteomes" id="UP000816034"/>
    </source>
</evidence>